<keyword evidence="2" id="KW-0378">Hydrolase</keyword>
<dbReference type="Proteomes" id="UP001207918">
    <property type="component" value="Unassembled WGS sequence"/>
</dbReference>
<keyword evidence="1" id="KW-0472">Membrane</keyword>
<comment type="caution">
    <text evidence="2">The sequence shown here is derived from an EMBL/GenBank/DDBJ whole genome shotgun (WGS) entry which is preliminary data.</text>
</comment>
<reference evidence="2 3" key="1">
    <citation type="submission" date="2021-03" db="EMBL/GenBank/DDBJ databases">
        <title>Aliifodinibius sp. nov., a new bacterium isolated from saline soil.</title>
        <authorList>
            <person name="Galisteo C."/>
            <person name="De La Haba R."/>
            <person name="Sanchez-Porro C."/>
            <person name="Ventosa A."/>
        </authorList>
    </citation>
    <scope>NUCLEOTIDE SEQUENCE [LARGE SCALE GENOMIC DNA]</scope>
    <source>
        <strain evidence="2 3">1BSP15-2V2</strain>
    </source>
</reference>
<sequence>MKNSKKITFYLIITLCVGIIGCSDYLDVNTDPNNPTEAPLTGLMTSTTFETSQNMYSLGSTTSYYVQYLASPNQASSTDIQDDVAYDDTWFRFYDVMTDLAVLRQDAAEQGATEYLGVAKILTALNLATVVDAWGDVPYSEAFFVETLTPAYDSQEALYDTVFTMLDEGIADLEQGNSTISLGDDDFIYQGDTAKWISFAHMLKARYLNHLSKQEVYAPSEILAELDQGFTGNSEDAQVDYFQEEFNPWANVAIDNSNLLLGGWLSEQIIKHLDGTLYGVFDPRMETFTDTNDNGEYIGTRNGAGRGDAPEQGARSVLTTNTFYASETAPILIATYAEQKFIEAEAAFRSNQLTRAYEAYLAGIEAHMNKVGVSESAKNDYSTDPAVAVGVNGLTLDQIFKEKYTAMYLHPEAWVDARRYDYQYEDMEVPANLNPALNGQFIRRLSYPDSETQRNSENVPDITLLDRIWWDQE</sequence>
<evidence type="ECO:0000313" key="3">
    <source>
        <dbReference type="Proteomes" id="UP001207918"/>
    </source>
</evidence>
<protein>
    <submittedName>
        <fullName evidence="2">SusD/RagB family nutrient-binding outer membrane lipoprotein</fullName>
    </submittedName>
</protein>
<dbReference type="InterPro" id="IPR041662">
    <property type="entry name" value="SusD-like_2"/>
</dbReference>
<dbReference type="Pfam" id="PF12771">
    <property type="entry name" value="SusD-like_2"/>
    <property type="match status" value="1"/>
</dbReference>
<evidence type="ECO:0000313" key="2">
    <source>
        <dbReference type="EMBL" id="MCW9708548.1"/>
    </source>
</evidence>
<organism evidence="2 3">
    <name type="scientific">Fodinibius salsisoli</name>
    <dbReference type="NCBI Taxonomy" id="2820877"/>
    <lineage>
        <taxon>Bacteria</taxon>
        <taxon>Pseudomonadati</taxon>
        <taxon>Balneolota</taxon>
        <taxon>Balneolia</taxon>
        <taxon>Balneolales</taxon>
        <taxon>Balneolaceae</taxon>
        <taxon>Fodinibius</taxon>
    </lineage>
</organism>
<dbReference type="RefSeq" id="WP_265767333.1">
    <property type="nucleotide sequence ID" value="NZ_JAGGJA010000014.1"/>
</dbReference>
<accession>A0ABT3PRQ4</accession>
<keyword evidence="1" id="KW-0812">Transmembrane</keyword>
<proteinExistence type="predicted"/>
<dbReference type="InterPro" id="IPR011990">
    <property type="entry name" value="TPR-like_helical_dom_sf"/>
</dbReference>
<keyword evidence="1" id="KW-1133">Transmembrane helix</keyword>
<dbReference type="SUPFAM" id="SSF48452">
    <property type="entry name" value="TPR-like"/>
    <property type="match status" value="1"/>
</dbReference>
<dbReference type="EMBL" id="JAGGJA010000014">
    <property type="protein sequence ID" value="MCW9708548.1"/>
    <property type="molecule type" value="Genomic_DNA"/>
</dbReference>
<keyword evidence="2" id="KW-0449">Lipoprotein</keyword>
<dbReference type="PROSITE" id="PS51257">
    <property type="entry name" value="PROKAR_LIPOPROTEIN"/>
    <property type="match status" value="1"/>
</dbReference>
<keyword evidence="3" id="KW-1185">Reference proteome</keyword>
<dbReference type="Gene3D" id="1.25.40.390">
    <property type="match status" value="1"/>
</dbReference>
<dbReference type="GO" id="GO:0016787">
    <property type="term" value="F:hydrolase activity"/>
    <property type="evidence" value="ECO:0007669"/>
    <property type="project" value="UniProtKB-KW"/>
</dbReference>
<feature type="transmembrane region" description="Helical" evidence="1">
    <location>
        <begin position="7"/>
        <end position="26"/>
    </location>
</feature>
<name>A0ABT3PRQ4_9BACT</name>
<evidence type="ECO:0000256" key="1">
    <source>
        <dbReference type="SAM" id="Phobius"/>
    </source>
</evidence>
<gene>
    <name evidence="2" type="ORF">J6I44_16925</name>
</gene>